<name>A0A9Q4PYG8_9EURY</name>
<dbReference type="RefSeq" id="WP_274925302.1">
    <property type="nucleotide sequence ID" value="NZ_JAKELO010000002.1"/>
</dbReference>
<dbReference type="GO" id="GO:0003677">
    <property type="term" value="F:DNA binding"/>
    <property type="evidence" value="ECO:0007669"/>
    <property type="project" value="InterPro"/>
</dbReference>
<dbReference type="AlphaFoldDB" id="A0A9Q4PYG8"/>
<dbReference type="Pfam" id="PF02796">
    <property type="entry name" value="HTH_7"/>
    <property type="match status" value="1"/>
</dbReference>
<dbReference type="InterPro" id="IPR036162">
    <property type="entry name" value="Resolvase-like_N_sf"/>
</dbReference>
<sequence>MKQQSVVYLNSRRTADFETQKVEIEHFCKYRFDIDRIFHDNQSPLIPASNRPEFIEMLNYCEYNGISNIIFHDLNVTLKIPDVFITELSMVLKSGYIPYWAQGDFISGGYDSDERRDAVFSFYRYLDKFSVQHSKGKRGKKSAGVSSRRPGRPHALDQKGISDLLAARRSGKSIGEVCRIFSVSRSTVSKILRDHPELKGEWKGPVAPGKRT</sequence>
<feature type="region of interest" description="Disordered" evidence="1">
    <location>
        <begin position="134"/>
        <end position="154"/>
    </location>
</feature>
<evidence type="ECO:0000313" key="3">
    <source>
        <dbReference type="EMBL" id="MDE4908683.1"/>
    </source>
</evidence>
<gene>
    <name evidence="3" type="ORF">L0665_08705</name>
</gene>
<evidence type="ECO:0000313" key="4">
    <source>
        <dbReference type="Proteomes" id="UP001143747"/>
    </source>
</evidence>
<comment type="caution">
    <text evidence="3">The sequence shown here is derived from an EMBL/GenBank/DDBJ whole genome shotgun (WGS) entry which is preliminary data.</text>
</comment>
<dbReference type="Proteomes" id="UP001143747">
    <property type="component" value="Unassembled WGS sequence"/>
</dbReference>
<organism evidence="3 4">
    <name type="scientific">Methanogenium marinum</name>
    <dbReference type="NCBI Taxonomy" id="348610"/>
    <lineage>
        <taxon>Archaea</taxon>
        <taxon>Methanobacteriati</taxon>
        <taxon>Methanobacteriota</taxon>
        <taxon>Stenosarchaea group</taxon>
        <taxon>Methanomicrobia</taxon>
        <taxon>Methanomicrobiales</taxon>
        <taxon>Methanomicrobiaceae</taxon>
        <taxon>Methanogenium</taxon>
    </lineage>
</organism>
<feature type="domain" description="Resolvase HTH" evidence="2">
    <location>
        <begin position="151"/>
        <end position="194"/>
    </location>
</feature>
<protein>
    <submittedName>
        <fullName evidence="3">Helix-turn-helix domain-containing protein</fullName>
    </submittedName>
</protein>
<evidence type="ECO:0000259" key="2">
    <source>
        <dbReference type="Pfam" id="PF02796"/>
    </source>
</evidence>
<reference evidence="3" key="1">
    <citation type="submission" date="2022-01" db="EMBL/GenBank/DDBJ databases">
        <title>Draft genome of Methanogenium marinum DSM 15558.</title>
        <authorList>
            <person name="Chen S.-C."/>
            <person name="You Y.-T."/>
        </authorList>
    </citation>
    <scope>NUCLEOTIDE SEQUENCE</scope>
    <source>
        <strain evidence="3">DSM 15558</strain>
    </source>
</reference>
<evidence type="ECO:0000256" key="1">
    <source>
        <dbReference type="SAM" id="MobiDB-lite"/>
    </source>
</evidence>
<keyword evidence="4" id="KW-1185">Reference proteome</keyword>
<dbReference type="EMBL" id="JAKELO010000002">
    <property type="protein sequence ID" value="MDE4908683.1"/>
    <property type="molecule type" value="Genomic_DNA"/>
</dbReference>
<accession>A0A9Q4PYG8</accession>
<proteinExistence type="predicted"/>
<dbReference type="GO" id="GO:0000150">
    <property type="term" value="F:DNA strand exchange activity"/>
    <property type="evidence" value="ECO:0007669"/>
    <property type="project" value="InterPro"/>
</dbReference>
<dbReference type="SUPFAM" id="SSF53041">
    <property type="entry name" value="Resolvase-like"/>
    <property type="match status" value="1"/>
</dbReference>
<dbReference type="InterPro" id="IPR006120">
    <property type="entry name" value="Resolvase_HTH_dom"/>
</dbReference>